<comment type="caution">
    <text evidence="1">The sequence shown here is derived from an EMBL/GenBank/DDBJ whole genome shotgun (WGS) entry which is preliminary data.</text>
</comment>
<reference evidence="1 2" key="1">
    <citation type="submission" date="2019-03" db="EMBL/GenBank/DDBJ databases">
        <title>Single cell metagenomics reveals metabolic interactions within the superorganism composed of flagellate Streblomastix strix and complex community of Bacteroidetes bacteria on its surface.</title>
        <authorList>
            <person name="Treitli S.C."/>
            <person name="Kolisko M."/>
            <person name="Husnik F."/>
            <person name="Keeling P."/>
            <person name="Hampl V."/>
        </authorList>
    </citation>
    <scope>NUCLEOTIDE SEQUENCE [LARGE SCALE GENOMIC DNA]</scope>
    <source>
        <strain evidence="1">ST1C</strain>
    </source>
</reference>
<dbReference type="EMBL" id="SNRW01001061">
    <property type="protein sequence ID" value="KAA6397971.1"/>
    <property type="molecule type" value="Genomic_DNA"/>
</dbReference>
<dbReference type="AlphaFoldDB" id="A0A5J4WSR5"/>
<evidence type="ECO:0000313" key="2">
    <source>
        <dbReference type="Proteomes" id="UP000324800"/>
    </source>
</evidence>
<accession>A0A5J4WSR5</accession>
<gene>
    <name evidence="1" type="ORF">EZS28_006497</name>
</gene>
<sequence length="212" mass="23057">MLQQHFGAATVGGNAITDISIDGNTLTPAKNTIFVITGFDQFITEMKTFTSTIISNGIQYQGYDNNSVFLAGGVVRLFGNIQSALYTKLEDDTLLVLKDETQDPVINTYLTMSEVDVKLTNVVTINTTQSVTGTKTFNANVCAIGFVKVSKNETPVLQQVVEDDRAVATYIFSPNHTIDKGGYVMITHSTGLINCKSTSNTYIQCVSATWVK</sequence>
<organism evidence="1 2">
    <name type="scientific">Streblomastix strix</name>
    <dbReference type="NCBI Taxonomy" id="222440"/>
    <lineage>
        <taxon>Eukaryota</taxon>
        <taxon>Metamonada</taxon>
        <taxon>Preaxostyla</taxon>
        <taxon>Oxymonadida</taxon>
        <taxon>Streblomastigidae</taxon>
        <taxon>Streblomastix</taxon>
    </lineage>
</organism>
<name>A0A5J4WSR5_9EUKA</name>
<protein>
    <submittedName>
        <fullName evidence="1">Uncharacterized protein</fullName>
    </submittedName>
</protein>
<proteinExistence type="predicted"/>
<dbReference type="Proteomes" id="UP000324800">
    <property type="component" value="Unassembled WGS sequence"/>
</dbReference>
<evidence type="ECO:0000313" key="1">
    <source>
        <dbReference type="EMBL" id="KAA6397971.1"/>
    </source>
</evidence>